<dbReference type="PROSITE" id="PS51412">
    <property type="entry name" value="MACPF_2"/>
    <property type="match status" value="1"/>
</dbReference>
<dbReference type="Ensembl" id="ENSXETT00000060490">
    <property type="protein sequence ID" value="ENSXETP00000063508"/>
    <property type="gene ID" value="ENSXETG00000033440"/>
</dbReference>
<evidence type="ECO:0000256" key="16">
    <source>
        <dbReference type="ARBA" id="ARBA00023180"/>
    </source>
</evidence>
<dbReference type="GO" id="GO:0045087">
    <property type="term" value="P:innate immune response"/>
    <property type="evidence" value="ECO:0007669"/>
    <property type="project" value="UniProtKB-KW"/>
</dbReference>
<keyword evidence="26" id="KW-1185">Reference proteome</keyword>
<dbReference type="Pfam" id="PF01823">
    <property type="entry name" value="MACPF"/>
    <property type="match status" value="1"/>
</dbReference>
<evidence type="ECO:0000256" key="9">
    <source>
        <dbReference type="ARBA" id="ARBA00022737"/>
    </source>
</evidence>
<dbReference type="SMART" id="SM00057">
    <property type="entry name" value="FIMAC"/>
    <property type="match status" value="2"/>
</dbReference>
<dbReference type="GeneTree" id="ENSGT00940000156804"/>
<evidence type="ECO:0000256" key="15">
    <source>
        <dbReference type="ARBA" id="ARBA00023157"/>
    </source>
</evidence>
<evidence type="ECO:0000256" key="7">
    <source>
        <dbReference type="ARBA" id="ARBA00022588"/>
    </source>
</evidence>
<keyword evidence="11" id="KW-0391">Immunity</keyword>
<dbReference type="GO" id="GO:0005615">
    <property type="term" value="C:extracellular space"/>
    <property type="evidence" value="ECO:0000318"/>
    <property type="project" value="GO_Central"/>
</dbReference>
<dbReference type="GO" id="GO:0044218">
    <property type="term" value="C:other organism cell membrane"/>
    <property type="evidence" value="ECO:0007669"/>
    <property type="project" value="UniProtKB-KW"/>
</dbReference>
<dbReference type="OMA" id="ADDSNCK"/>
<dbReference type="SMART" id="SM00457">
    <property type="entry name" value="MACPF"/>
    <property type="match status" value="1"/>
</dbReference>
<dbReference type="OrthoDB" id="504708at2759"/>
<dbReference type="PROSITE" id="PS50068">
    <property type="entry name" value="LDLRA_2"/>
    <property type="match status" value="1"/>
</dbReference>
<keyword evidence="6" id="KW-1052">Target cell membrane</keyword>
<dbReference type="Pfam" id="PF18434">
    <property type="entry name" value="Kazal_3"/>
    <property type="match status" value="1"/>
</dbReference>
<dbReference type="GO" id="GO:0031640">
    <property type="term" value="P:killing of cells of another organism"/>
    <property type="evidence" value="ECO:0007669"/>
    <property type="project" value="UniProtKB-KW"/>
</dbReference>
<dbReference type="Gene3D" id="2.20.100.10">
    <property type="entry name" value="Thrombospondin type-1 (TSP1) repeat"/>
    <property type="match status" value="2"/>
</dbReference>
<feature type="disulfide bond" evidence="21">
    <location>
        <begin position="121"/>
        <end position="139"/>
    </location>
</feature>
<keyword evidence="12" id="KW-0180">Complement pathway</keyword>
<keyword evidence="14" id="KW-0472">Membrane</keyword>
<evidence type="ECO:0000256" key="8">
    <source>
        <dbReference type="ARBA" id="ARBA00022659"/>
    </source>
</evidence>
<evidence type="ECO:0000256" key="13">
    <source>
        <dbReference type="ARBA" id="ARBA00023058"/>
    </source>
</evidence>
<evidence type="ECO:0000256" key="18">
    <source>
        <dbReference type="ARBA" id="ARBA00073222"/>
    </source>
</evidence>
<evidence type="ECO:0000256" key="1">
    <source>
        <dbReference type="ARBA" id="ARBA00004175"/>
    </source>
</evidence>
<dbReference type="KEGG" id="xtr:100485186"/>
<keyword evidence="15 22" id="KW-1015">Disulfide bond</keyword>
<comment type="caution">
    <text evidence="22">Lacks conserved residue(s) required for the propagation of feature annotation.</text>
</comment>
<evidence type="ECO:0000256" key="10">
    <source>
        <dbReference type="ARBA" id="ARBA00022852"/>
    </source>
</evidence>
<name>A0A6I8Q2J3_XENTR</name>
<dbReference type="SMART" id="SM00032">
    <property type="entry name" value="CCP"/>
    <property type="match status" value="2"/>
</dbReference>
<protein>
    <recommendedName>
        <fullName evidence="18">Complement component C7</fullName>
    </recommendedName>
</protein>
<dbReference type="PROSITE" id="PS50923">
    <property type="entry name" value="SUSHI"/>
    <property type="match status" value="2"/>
</dbReference>
<keyword evidence="16" id="KW-0325">Glycoprotein</keyword>
<reference evidence="27" key="3">
    <citation type="submission" date="2025-04" db="UniProtKB">
        <authorList>
            <consortium name="RefSeq"/>
        </authorList>
    </citation>
    <scope>IDENTIFICATION</scope>
    <source>
        <strain evidence="27">Nigerian</strain>
        <tissue evidence="27">Liver and blood</tissue>
    </source>
</reference>
<evidence type="ECO:0000256" key="11">
    <source>
        <dbReference type="ARBA" id="ARBA00022859"/>
    </source>
</evidence>
<comment type="subcellular location">
    <subcellularLocation>
        <location evidence="2">Secreted</location>
    </subcellularLocation>
    <subcellularLocation>
        <location evidence="1">Target cell membrane</location>
    </subcellularLocation>
</comment>
<dbReference type="CDD" id="cd00033">
    <property type="entry name" value="CCP"/>
    <property type="match status" value="2"/>
</dbReference>
<dbReference type="Gene3D" id="3.30.60.30">
    <property type="match status" value="2"/>
</dbReference>
<dbReference type="PROSITE" id="PS00279">
    <property type="entry name" value="MACPF_1"/>
    <property type="match status" value="1"/>
</dbReference>
<dbReference type="PROSITE" id="PS50092">
    <property type="entry name" value="TSP1"/>
    <property type="match status" value="2"/>
</dbReference>
<keyword evidence="13" id="KW-0473">Membrane attack complex</keyword>
<dbReference type="GO" id="GO:0006956">
    <property type="term" value="P:complement activation"/>
    <property type="evidence" value="ECO:0000318"/>
    <property type="project" value="GO_Central"/>
</dbReference>
<dbReference type="Pfam" id="PF00084">
    <property type="entry name" value="Sushi"/>
    <property type="match status" value="2"/>
</dbReference>
<dbReference type="CTD" id="730"/>
<evidence type="ECO:0000313" key="25">
    <source>
        <dbReference type="Ensembl" id="ENSXETP00000063508"/>
    </source>
</evidence>
<evidence type="ECO:0000256" key="14">
    <source>
        <dbReference type="ARBA" id="ARBA00023136"/>
    </source>
</evidence>
<evidence type="ECO:0000313" key="27">
    <source>
        <dbReference type="RefSeq" id="XP_031750231.1"/>
    </source>
</evidence>
<gene>
    <name evidence="25 27 28" type="primary">c7</name>
</gene>
<evidence type="ECO:0000256" key="17">
    <source>
        <dbReference type="ARBA" id="ARBA00023298"/>
    </source>
</evidence>
<evidence type="ECO:0000256" key="6">
    <source>
        <dbReference type="ARBA" id="ARBA00022537"/>
    </source>
</evidence>
<dbReference type="PRINTS" id="PR00764">
    <property type="entry name" value="COMPLEMENTC9"/>
</dbReference>
<evidence type="ECO:0000259" key="24">
    <source>
        <dbReference type="PROSITE" id="PS51412"/>
    </source>
</evidence>
<evidence type="ECO:0000313" key="26">
    <source>
        <dbReference type="Proteomes" id="UP000008143"/>
    </source>
</evidence>
<dbReference type="AGR" id="Xenbase:XB-GENE-5894898"/>
<evidence type="ECO:0000259" key="23">
    <source>
        <dbReference type="PROSITE" id="PS50923"/>
    </source>
</evidence>
<dbReference type="PANTHER" id="PTHR45742">
    <property type="entry name" value="COMPLEMENT COMPONENT C6"/>
    <property type="match status" value="1"/>
</dbReference>
<dbReference type="PANTHER" id="PTHR45742:SF2">
    <property type="entry name" value="COMPLEMENT COMPONENT C7"/>
    <property type="match status" value="1"/>
</dbReference>
<dbReference type="AlphaFoldDB" id="A0A6I8Q2J3"/>
<dbReference type="InterPro" id="IPR000436">
    <property type="entry name" value="Sushi_SCR_CCP_dom"/>
</dbReference>
<accession>A0A6I8Q2J3</accession>
<evidence type="ECO:0000256" key="21">
    <source>
        <dbReference type="PROSITE-ProRule" id="PRU00124"/>
    </source>
</evidence>
<keyword evidence="10" id="KW-0204">Cytolysis</keyword>
<keyword evidence="9" id="KW-0677">Repeat</keyword>
<dbReference type="GO" id="GO:0006958">
    <property type="term" value="P:complement activation, classical pathway"/>
    <property type="evidence" value="ECO:0007669"/>
    <property type="project" value="UniProtKB-KW"/>
</dbReference>
<keyword evidence="8 22" id="KW-0768">Sushi</keyword>
<dbReference type="Pfam" id="PF21330">
    <property type="entry name" value="Kazal_C7"/>
    <property type="match status" value="1"/>
</dbReference>
<dbReference type="InterPro" id="IPR040729">
    <property type="entry name" value="Kazal_3"/>
</dbReference>
<feature type="domain" description="Sushi" evidence="23">
    <location>
        <begin position="589"/>
        <end position="648"/>
    </location>
</feature>
<evidence type="ECO:0000256" key="3">
    <source>
        <dbReference type="ARBA" id="ARBA00009214"/>
    </source>
</evidence>
<dbReference type="InterPro" id="IPR035976">
    <property type="entry name" value="Sushi/SCR/CCP_sf"/>
</dbReference>
<evidence type="ECO:0000256" key="19">
    <source>
        <dbReference type="ARBA" id="ARBA00093281"/>
    </source>
</evidence>
<keyword evidence="7" id="KW-0399">Innate immunity</keyword>
<organism evidence="25">
    <name type="scientific">Xenopus tropicalis</name>
    <name type="common">Western clawed frog</name>
    <name type="synonym">Silurana tropicalis</name>
    <dbReference type="NCBI Taxonomy" id="8364"/>
    <lineage>
        <taxon>Eukaryota</taxon>
        <taxon>Metazoa</taxon>
        <taxon>Chordata</taxon>
        <taxon>Craniata</taxon>
        <taxon>Vertebrata</taxon>
        <taxon>Euteleostomi</taxon>
        <taxon>Amphibia</taxon>
        <taxon>Batrachia</taxon>
        <taxon>Anura</taxon>
        <taxon>Pipoidea</taxon>
        <taxon>Pipidae</taxon>
        <taxon>Xenopodinae</taxon>
        <taxon>Xenopus</taxon>
        <taxon>Silurana</taxon>
    </lineage>
</organism>
<dbReference type="InterPro" id="IPR002172">
    <property type="entry name" value="LDrepeatLR_classA_rpt"/>
</dbReference>
<dbReference type="Bgee" id="ENSXETG00000033440">
    <property type="expression patterns" value="Expressed in liver and 10 other cell types or tissues"/>
</dbReference>
<sequence>MLKCSQSSAQHYSLQQSLLPTDLPAPSANMRVEAVIALLLVETFHVSPVFSSVAPVHCKWSEFGSWSDCDGCSKTQTRRRTVEVYAQFGGLECSGSAYETQPCVPTRGCPIEDGCGDRFRCSSGQCISTSLVCNGDHDCEEDSLDEHQCTVLHKVCDIDKYPPNTELTGLGYNAITRKFTRNVIHTRSFGGKCRKVFSGDTRDYYRLSENVLTYTFKVSVKNDFSYDFYSSTWSYVKETESRTTSNYGYHHYHKNTQSNTKEKNYQLMVIKNYVEVAQFINQKPEFLILSEPFWKELASLPSVYEYTTYRKFIEKYGTHFLQSGSLGGEYKFLFYLESEKITSNGVTITDMQSCTSKSTGFLFFHHSSTECKKLNEVIKQSSGSSGREVRGDVFAQGGEAKFVAGLSSFSLDNPQANENRYASWAGSVSNLPSVIKHKTTPLYELVKEVPCASVKKHYLKRAIEEYMSEESPCRCKPCKNKGVPGVEGTQCVCYCKPSTYGPACQYGVLVEGDPAVVDGSWSCWSAWSLCLSGSRRRVRNRVCNNPAPSGGGLKCIGDSIESQQCEDSELEHLRTVEPHCFDISIVPTEFCPPAPLLENGFIQDSNPPYPAGRRIVYTCKEGYAMVGDPIAQCGEDLKWQTGQMRCQQIMCSPPVLPGIVTFVPEKDAYEIGDKISLSCSFGLDLEGPHTISCTSSLTWLPSINNIDCSAKATPTTAQSVRSQCQPWEKFEDGKCSCRMPYECGASLDVCAVDGRNNKNIALTLCKMHALLCLGRKYTLTSDAKCKFPAAAERSCDSCYPWEQCKAQTKKCVCGEAETCANEGISICVNVNGKLQTMSECEAAIRKCQGENAIIVSISPCDV</sequence>
<dbReference type="SMART" id="SM00192">
    <property type="entry name" value="LDLa"/>
    <property type="match status" value="1"/>
</dbReference>
<dbReference type="Pfam" id="PF00090">
    <property type="entry name" value="TSP_1"/>
    <property type="match status" value="2"/>
</dbReference>
<comment type="subunit">
    <text evidence="20">Monomer or dimer; as a C5b-7 complex it can also form multimeric rosettes. Component of the membrane attack complex (MAC), composed of complement C5b, C6, C7, C8A, C8B, C8G and multiple copies of the pore-forming subunit C9.</text>
</comment>
<dbReference type="CDD" id="cd00112">
    <property type="entry name" value="LDLa"/>
    <property type="match status" value="1"/>
</dbReference>
<dbReference type="InterPro" id="IPR001862">
    <property type="entry name" value="MAC_perforin"/>
</dbReference>
<dbReference type="SMART" id="SM00209">
    <property type="entry name" value="TSP1"/>
    <property type="match status" value="2"/>
</dbReference>
<comment type="function">
    <text evidence="19">Component of the membrane attack complex (MAC), a multiprotein complex activated by the complement cascade, which inserts into a target cell membrane and forms a pore, leading to target cell membrane rupture and cell lysis. The MAC is initiated by proteolytic cleavage of C5 into complement C5b in response to the classical, alternative, lectin and GZMK complement pathways. The complement pathways consist in a cascade of proteins that leads to phagocytosis and breakdown of pathogens and signaling that strengthens the adaptive immune system. C7 serves as a membrane anchor. During MAC assembly, associates with C5b and C6 to form the C5b-7 complex, a key lipophilic precursor of the MAC complex, which associates with the outer leaflet and reduces the energy for membrane bending.</text>
</comment>
<evidence type="ECO:0000256" key="5">
    <source>
        <dbReference type="ARBA" id="ARBA00022536"/>
    </source>
</evidence>
<keyword evidence="5" id="KW-0245">EGF-like domain</keyword>
<dbReference type="InterPro" id="IPR003884">
    <property type="entry name" value="FacI_MAC"/>
</dbReference>
<dbReference type="SUPFAM" id="SSF82895">
    <property type="entry name" value="TSP-1 type 1 repeat"/>
    <property type="match status" value="2"/>
</dbReference>
<dbReference type="FunFam" id="2.20.100.10:FF:000001">
    <property type="entry name" value="semaphorin-5A isoform X1"/>
    <property type="match status" value="1"/>
</dbReference>
<dbReference type="SUPFAM" id="SSF57424">
    <property type="entry name" value="LDL receptor-like module"/>
    <property type="match status" value="1"/>
</dbReference>
<dbReference type="SUPFAM" id="SSF57535">
    <property type="entry name" value="Complement control module/SCR domain"/>
    <property type="match status" value="2"/>
</dbReference>
<dbReference type="Gene3D" id="2.10.70.10">
    <property type="entry name" value="Complement Module, domain 1"/>
    <property type="match status" value="2"/>
</dbReference>
<reference evidence="25" key="1">
    <citation type="journal article" date="2010" name="Science">
        <title>The genome of the Western clawed frog Xenopus tropicalis.</title>
        <authorList>
            <person name="Hellsten U."/>
            <person name="Harland R.M."/>
            <person name="Gilchrist M.J."/>
            <person name="Hendrix D."/>
            <person name="Jurka J."/>
            <person name="Kapitonov V."/>
            <person name="Ovcharenko I."/>
            <person name="Putnam N.H."/>
            <person name="Shu S."/>
            <person name="Taher L."/>
            <person name="Blitz I.L."/>
            <person name="Blumberg B."/>
            <person name="Dichmann D.S."/>
            <person name="Dubchak I."/>
            <person name="Amaya E."/>
            <person name="Detter J.C."/>
            <person name="Fletcher R."/>
            <person name="Gerhard D.S."/>
            <person name="Goodstein D."/>
            <person name="Graves T."/>
            <person name="Grigoriev I.V."/>
            <person name="Grimwood J."/>
            <person name="Kawashima T."/>
            <person name="Lindquist E."/>
            <person name="Lucas S.M."/>
            <person name="Mead P.E."/>
            <person name="Mitros T."/>
            <person name="Ogino H."/>
            <person name="Ohta Y."/>
            <person name="Poliakov A.V."/>
            <person name="Pollet N."/>
            <person name="Robert J."/>
            <person name="Salamov A."/>
            <person name="Sater A.K."/>
            <person name="Schmutz J."/>
            <person name="Terry A."/>
            <person name="Vize P.D."/>
            <person name="Warren W.C."/>
            <person name="Wells D."/>
            <person name="Wills A."/>
            <person name="Wilson R.K."/>
            <person name="Zimmerman L.B."/>
            <person name="Zorn A.M."/>
            <person name="Grainger R."/>
            <person name="Grammer T."/>
            <person name="Khokha M.K."/>
            <person name="Richardson P.M."/>
            <person name="Rokhsar D.S."/>
        </authorList>
    </citation>
    <scope>NUCLEOTIDE SEQUENCE [LARGE SCALE GENOMIC DNA]</scope>
    <source>
        <strain evidence="25">Nigerian</strain>
    </source>
</reference>
<dbReference type="InterPro" id="IPR048825">
    <property type="entry name" value="C7_KAZAL"/>
</dbReference>
<evidence type="ECO:0000256" key="4">
    <source>
        <dbReference type="ARBA" id="ARBA00022525"/>
    </source>
</evidence>
<evidence type="ECO:0000313" key="28">
    <source>
        <dbReference type="Xenbase" id="XB-GENE-5894898"/>
    </source>
</evidence>
<dbReference type="InterPro" id="IPR000884">
    <property type="entry name" value="TSP1_rpt"/>
</dbReference>
<dbReference type="InterPro" id="IPR020863">
    <property type="entry name" value="MACPF_CS"/>
</dbReference>
<dbReference type="Pfam" id="PF00057">
    <property type="entry name" value="Ldl_recept_a"/>
    <property type="match status" value="1"/>
</dbReference>
<evidence type="ECO:0000256" key="2">
    <source>
        <dbReference type="ARBA" id="ARBA00004613"/>
    </source>
</evidence>
<evidence type="ECO:0000256" key="22">
    <source>
        <dbReference type="PROSITE-ProRule" id="PRU00302"/>
    </source>
</evidence>
<feature type="domain" description="Sushi" evidence="23">
    <location>
        <begin position="649"/>
        <end position="710"/>
    </location>
</feature>
<dbReference type="RefSeq" id="XP_031750231.1">
    <property type="nucleotide sequence ID" value="XM_031894371.1"/>
</dbReference>
<evidence type="ECO:0000256" key="20">
    <source>
        <dbReference type="ARBA" id="ARBA00093478"/>
    </source>
</evidence>
<dbReference type="InterPro" id="IPR020864">
    <property type="entry name" value="MACPF"/>
</dbReference>
<dbReference type="Gene3D" id="4.10.400.10">
    <property type="entry name" value="Low-density Lipoprotein Receptor"/>
    <property type="match status" value="1"/>
</dbReference>
<feature type="domain" description="MACPF" evidence="24">
    <location>
        <begin position="152"/>
        <end position="474"/>
    </location>
</feature>
<reference evidence="25" key="2">
    <citation type="submission" date="2020-05" db="UniProtKB">
        <authorList>
            <consortium name="Ensembl"/>
        </authorList>
    </citation>
    <scope>IDENTIFICATION</scope>
</reference>
<keyword evidence="17" id="KW-1053">Target membrane</keyword>
<dbReference type="InterPro" id="IPR036383">
    <property type="entry name" value="TSP1_rpt_sf"/>
</dbReference>
<keyword evidence="4" id="KW-0964">Secreted</keyword>
<dbReference type="InterPro" id="IPR036055">
    <property type="entry name" value="LDL_receptor-like_sf"/>
</dbReference>
<dbReference type="Xenbase" id="XB-GENE-5894898">
    <property type="gene designation" value="c7"/>
</dbReference>
<dbReference type="Proteomes" id="UP000008143">
    <property type="component" value="Chromosome 1"/>
</dbReference>
<evidence type="ECO:0000256" key="12">
    <source>
        <dbReference type="ARBA" id="ARBA00022875"/>
    </source>
</evidence>
<dbReference type="GO" id="GO:0005579">
    <property type="term" value="C:membrane attack complex"/>
    <property type="evidence" value="ECO:0000318"/>
    <property type="project" value="GO_Central"/>
</dbReference>
<proteinExistence type="inferred from homology"/>
<dbReference type="GeneID" id="100485186"/>
<comment type="similarity">
    <text evidence="3">Belongs to the complement C6/C7/C8/C9 family.</text>
</comment>
<feature type="disulfide bond" evidence="22">
    <location>
        <begin position="619"/>
        <end position="646"/>
    </location>
</feature>